<dbReference type="KEGG" id="sgv:B1H19_21080"/>
<keyword evidence="2" id="KW-1133">Transmembrane helix</keyword>
<proteinExistence type="predicted"/>
<dbReference type="Pfam" id="PF08305">
    <property type="entry name" value="NPCBM"/>
    <property type="match status" value="1"/>
</dbReference>
<protein>
    <recommendedName>
        <fullName evidence="3">Glycosyl hydrolase family 98 putative carbohydrate-binding module domain-containing protein</fullName>
    </recommendedName>
</protein>
<feature type="transmembrane region" description="Helical" evidence="2">
    <location>
        <begin position="12"/>
        <end position="30"/>
    </location>
</feature>
<dbReference type="InterPro" id="IPR008979">
    <property type="entry name" value="Galactose-bd-like_sf"/>
</dbReference>
<dbReference type="Gene3D" id="2.60.120.1060">
    <property type="entry name" value="NPCBM/NEW2 domain"/>
    <property type="match status" value="1"/>
</dbReference>
<accession>A0A1V0TU90</accession>
<dbReference type="SMART" id="SM00776">
    <property type="entry name" value="NPCBM"/>
    <property type="match status" value="1"/>
</dbReference>
<name>A0A1V0TU90_9ACTN</name>
<keyword evidence="5" id="KW-1185">Reference proteome</keyword>
<reference evidence="4 5" key="1">
    <citation type="submission" date="2017-04" db="EMBL/GenBank/DDBJ databases">
        <title>Complete Genome Sequence of Streptomyces gilvosporeus F607, a Capable Producer of Natamycin.</title>
        <authorList>
            <person name="Zong G."/>
            <person name="Zhong C."/>
            <person name="Fu J."/>
            <person name="Qin R."/>
            <person name="Cao G."/>
        </authorList>
    </citation>
    <scope>NUCLEOTIDE SEQUENCE [LARGE SCALE GENOMIC DNA]</scope>
    <source>
        <strain evidence="4 5">F607</strain>
    </source>
</reference>
<evidence type="ECO:0000256" key="1">
    <source>
        <dbReference type="SAM" id="MobiDB-lite"/>
    </source>
</evidence>
<dbReference type="AlphaFoldDB" id="A0A1V0TU90"/>
<evidence type="ECO:0000313" key="4">
    <source>
        <dbReference type="EMBL" id="ARF56338.1"/>
    </source>
</evidence>
<gene>
    <name evidence="4" type="ORF">B1H19_21080</name>
</gene>
<feature type="domain" description="Glycosyl hydrolase family 98 putative carbohydrate-binding module" evidence="3">
    <location>
        <begin position="74"/>
        <end position="211"/>
    </location>
</feature>
<dbReference type="EMBL" id="CP020569">
    <property type="protein sequence ID" value="ARF56338.1"/>
    <property type="molecule type" value="Genomic_DNA"/>
</dbReference>
<dbReference type="SUPFAM" id="SSF49785">
    <property type="entry name" value="Galactose-binding domain-like"/>
    <property type="match status" value="1"/>
</dbReference>
<dbReference type="Proteomes" id="UP000192726">
    <property type="component" value="Chromosome"/>
</dbReference>
<feature type="compositionally biased region" description="Polar residues" evidence="1">
    <location>
        <begin position="36"/>
        <end position="60"/>
    </location>
</feature>
<organism evidence="4 5">
    <name type="scientific">Streptomyces gilvosporeus</name>
    <dbReference type="NCBI Taxonomy" id="553510"/>
    <lineage>
        <taxon>Bacteria</taxon>
        <taxon>Bacillati</taxon>
        <taxon>Actinomycetota</taxon>
        <taxon>Actinomycetes</taxon>
        <taxon>Kitasatosporales</taxon>
        <taxon>Streptomycetaceae</taxon>
        <taxon>Streptomyces</taxon>
    </lineage>
</organism>
<keyword evidence="2" id="KW-0472">Membrane</keyword>
<feature type="region of interest" description="Disordered" evidence="1">
    <location>
        <begin position="36"/>
        <end position="77"/>
    </location>
</feature>
<sequence>MSNERSRLTIAAEIAGIAACVIALCVLFGLKGCGSTTSNSTQGATSITDSPSPTRPIETNSSEVSQEPSPPSAPSQESLFLADLDPVSSSYNVDKGSVDLHGRTYPQSVSLRVDKNSIPANDAEYNIGGTWKYFDATVGQRDDSPTGGRLAFQVFLDGRSVFSQELTVGQTRKVHVNAAGASRLKIKVEFTAGEYYNNYSYGAWGDARFSK</sequence>
<evidence type="ECO:0000256" key="2">
    <source>
        <dbReference type="SAM" id="Phobius"/>
    </source>
</evidence>
<evidence type="ECO:0000313" key="5">
    <source>
        <dbReference type="Proteomes" id="UP000192726"/>
    </source>
</evidence>
<keyword evidence="2" id="KW-0812">Transmembrane</keyword>
<evidence type="ECO:0000259" key="3">
    <source>
        <dbReference type="SMART" id="SM00776"/>
    </source>
</evidence>
<dbReference type="InterPro" id="IPR013222">
    <property type="entry name" value="Glyco_hyd_98_carb-bd"/>
</dbReference>
<dbReference type="InterPro" id="IPR038637">
    <property type="entry name" value="NPCBM_sf"/>
</dbReference>